<accession>A0A8J7PIL3</accession>
<proteinExistence type="predicted"/>
<dbReference type="AlphaFoldDB" id="A0A8J7PIL3"/>
<name>A0A8J7PIL3_9BACT</name>
<reference evidence="2" key="1">
    <citation type="submission" date="2021-02" db="EMBL/GenBank/DDBJ databases">
        <title>Genome-Resolved Metagenomics of a Microbial Community Performing Photosynthetic Biological Nutrient Removal.</title>
        <authorList>
            <person name="Mcdaniel E.A."/>
        </authorList>
    </citation>
    <scope>NUCLEOTIDE SEQUENCE</scope>
    <source>
        <strain evidence="2">UWPOB_OBS1</strain>
    </source>
</reference>
<feature type="transmembrane region" description="Helical" evidence="1">
    <location>
        <begin position="7"/>
        <end position="28"/>
    </location>
</feature>
<organism evidence="2 3">
    <name type="scientific">Candidatus Obscuribacter phosphatis</name>
    <dbReference type="NCBI Taxonomy" id="1906157"/>
    <lineage>
        <taxon>Bacteria</taxon>
        <taxon>Bacillati</taxon>
        <taxon>Candidatus Melainabacteria</taxon>
        <taxon>Candidatus Obscuribacterales</taxon>
        <taxon>Candidatus Obscuribacteraceae</taxon>
        <taxon>Candidatus Obscuribacter</taxon>
    </lineage>
</organism>
<dbReference type="Proteomes" id="UP000664277">
    <property type="component" value="Unassembled WGS sequence"/>
</dbReference>
<evidence type="ECO:0000256" key="1">
    <source>
        <dbReference type="SAM" id="Phobius"/>
    </source>
</evidence>
<sequence length="145" mass="16480">MSNLIFILHLASTWFMTGLIWFVQIVHYPLYDRIGSESFVEYERVHCSLTTLVVAPVMLTELLTGLALFADKPKFAGTLELVANMALLGVIWLSTMFIADQLHGQLGVQFSPQVHRSLVLWNWLRTVAWTIRGLLLAYLVARGFK</sequence>
<protein>
    <recommendedName>
        <fullName evidence="4">DUF1772 domain-containing protein</fullName>
    </recommendedName>
</protein>
<gene>
    <name evidence="2" type="ORF">J0M35_20310</name>
</gene>
<keyword evidence="1" id="KW-0472">Membrane</keyword>
<dbReference type="EMBL" id="JAFLCK010000050">
    <property type="protein sequence ID" value="MBN8662723.1"/>
    <property type="molecule type" value="Genomic_DNA"/>
</dbReference>
<keyword evidence="1" id="KW-1133">Transmembrane helix</keyword>
<comment type="caution">
    <text evidence="2">The sequence shown here is derived from an EMBL/GenBank/DDBJ whole genome shotgun (WGS) entry which is preliminary data.</text>
</comment>
<evidence type="ECO:0000313" key="3">
    <source>
        <dbReference type="Proteomes" id="UP000664277"/>
    </source>
</evidence>
<keyword evidence="1" id="KW-0812">Transmembrane</keyword>
<evidence type="ECO:0008006" key="4">
    <source>
        <dbReference type="Google" id="ProtNLM"/>
    </source>
</evidence>
<feature type="transmembrane region" description="Helical" evidence="1">
    <location>
        <begin position="81"/>
        <end position="99"/>
    </location>
</feature>
<evidence type="ECO:0000313" key="2">
    <source>
        <dbReference type="EMBL" id="MBN8662723.1"/>
    </source>
</evidence>
<feature type="transmembrane region" description="Helical" evidence="1">
    <location>
        <begin position="48"/>
        <end position="69"/>
    </location>
</feature>
<feature type="transmembrane region" description="Helical" evidence="1">
    <location>
        <begin position="119"/>
        <end position="141"/>
    </location>
</feature>